<dbReference type="Proteomes" id="UP001152178">
    <property type="component" value="Unassembled WGS sequence"/>
</dbReference>
<gene>
    <name evidence="2" type="ORF">OOJ09_30605</name>
</gene>
<keyword evidence="1" id="KW-0472">Membrane</keyword>
<keyword evidence="3" id="KW-1185">Reference proteome</keyword>
<keyword evidence="1" id="KW-0812">Transmembrane</keyword>
<keyword evidence="1" id="KW-1133">Transmembrane helix</keyword>
<dbReference type="RefSeq" id="WP_269908781.1">
    <property type="nucleotide sequence ID" value="NZ_JAPFQA010000029.1"/>
</dbReference>
<feature type="transmembrane region" description="Helical" evidence="1">
    <location>
        <begin position="53"/>
        <end position="76"/>
    </location>
</feature>
<sequence>MILVFKLLSTPFLILCLTLLSRRFGPAVGGLLMGIPLVTGPVSVFTALENGAAFARHAAVGNLVGQVSTCIFCFVYARAARRFNCWVSMIAGVCAFFLATFVWNLASWTFAQAIGLLLAALLLLSFLTKPVNMEALAGIAPRWDLPARMIVSTGFVFLITLSTRYLGPQLSGLVAPFPVFVLVLAMFTHHQRGAPAAANLLRGVIVGSFSFAAFFTVVALALSDGWLPFAYAFATLSSMATTSAIYLGTRATPFFGATPLIGPVAVARLSPNILREDGSP</sequence>
<organism evidence="2 3">
    <name type="scientific">Mesorhizobium qingshengii</name>
    <dbReference type="NCBI Taxonomy" id="1165689"/>
    <lineage>
        <taxon>Bacteria</taxon>
        <taxon>Pseudomonadati</taxon>
        <taxon>Pseudomonadota</taxon>
        <taxon>Alphaproteobacteria</taxon>
        <taxon>Hyphomicrobiales</taxon>
        <taxon>Phyllobacteriaceae</taxon>
        <taxon>Mesorhizobium</taxon>
    </lineage>
</organism>
<feature type="transmembrane region" description="Helical" evidence="1">
    <location>
        <begin position="200"/>
        <end position="222"/>
    </location>
</feature>
<dbReference type="EMBL" id="JAPFQA010000029">
    <property type="protein sequence ID" value="MCZ8548535.1"/>
    <property type="molecule type" value="Genomic_DNA"/>
</dbReference>
<feature type="transmembrane region" description="Helical" evidence="1">
    <location>
        <begin position="83"/>
        <end position="103"/>
    </location>
</feature>
<accession>A0ABT4R3X5</accession>
<proteinExistence type="predicted"/>
<feature type="transmembrane region" description="Helical" evidence="1">
    <location>
        <begin position="228"/>
        <end position="247"/>
    </location>
</feature>
<protein>
    <submittedName>
        <fullName evidence="2">Uncharacterized protein</fullName>
    </submittedName>
</protein>
<evidence type="ECO:0000313" key="3">
    <source>
        <dbReference type="Proteomes" id="UP001152178"/>
    </source>
</evidence>
<evidence type="ECO:0000256" key="1">
    <source>
        <dbReference type="SAM" id="Phobius"/>
    </source>
</evidence>
<feature type="transmembrane region" description="Helical" evidence="1">
    <location>
        <begin position="172"/>
        <end position="188"/>
    </location>
</feature>
<reference evidence="2" key="1">
    <citation type="submission" date="2022-11" db="EMBL/GenBank/DDBJ databases">
        <authorList>
            <person name="Coimbra C."/>
        </authorList>
    </citation>
    <scope>NUCLEOTIDE SEQUENCE</scope>
    <source>
        <strain evidence="2">Jales19</strain>
    </source>
</reference>
<feature type="transmembrane region" description="Helical" evidence="1">
    <location>
        <begin position="109"/>
        <end position="128"/>
    </location>
</feature>
<feature type="transmembrane region" description="Helical" evidence="1">
    <location>
        <begin position="149"/>
        <end position="166"/>
    </location>
</feature>
<evidence type="ECO:0000313" key="2">
    <source>
        <dbReference type="EMBL" id="MCZ8548535.1"/>
    </source>
</evidence>
<comment type="caution">
    <text evidence="2">The sequence shown here is derived from an EMBL/GenBank/DDBJ whole genome shotgun (WGS) entry which is preliminary data.</text>
</comment>
<name>A0ABT4R3X5_9HYPH</name>